<dbReference type="InterPro" id="IPR036986">
    <property type="entry name" value="S4_RNA-bd_sf"/>
</dbReference>
<dbReference type="Pfam" id="PF01479">
    <property type="entry name" value="S4"/>
    <property type="match status" value="1"/>
</dbReference>
<dbReference type="InterPro" id="IPR042092">
    <property type="entry name" value="PsdUridine_s_RsuA/RluB/E/F_cat"/>
</dbReference>
<feature type="domain" description="RNA-binding S4" evidence="5">
    <location>
        <begin position="2"/>
        <end position="59"/>
    </location>
</feature>
<keyword evidence="7" id="KW-1185">Reference proteome</keyword>
<proteinExistence type="inferred from homology"/>
<evidence type="ECO:0000256" key="3">
    <source>
        <dbReference type="PROSITE-ProRule" id="PRU00182"/>
    </source>
</evidence>
<evidence type="ECO:0000256" key="1">
    <source>
        <dbReference type="ARBA" id="ARBA00008348"/>
    </source>
</evidence>
<gene>
    <name evidence="6" type="ORF">JMA_33020</name>
</gene>
<dbReference type="InterPro" id="IPR006145">
    <property type="entry name" value="PsdUridine_synth_RsuA/RluA"/>
</dbReference>
<dbReference type="HOGENOM" id="CLU_024979_1_2_9"/>
<organism evidence="6 7">
    <name type="scientific">Jeotgalibacillus malaysiensis</name>
    <dbReference type="NCBI Taxonomy" id="1508404"/>
    <lineage>
        <taxon>Bacteria</taxon>
        <taxon>Bacillati</taxon>
        <taxon>Bacillota</taxon>
        <taxon>Bacilli</taxon>
        <taxon>Bacillales</taxon>
        <taxon>Caryophanaceae</taxon>
        <taxon>Jeotgalibacillus</taxon>
    </lineage>
</organism>
<reference evidence="6 7" key="1">
    <citation type="submission" date="2014-08" db="EMBL/GenBank/DDBJ databases">
        <title>Complete genome of a marine bacteria Jeotgalibacillus malaysiensis.</title>
        <authorList>
            <person name="Yaakop A.S."/>
            <person name="Chan K.-G."/>
            <person name="Goh K.M."/>
        </authorList>
    </citation>
    <scope>NUCLEOTIDE SEQUENCE [LARGE SCALE GENOMIC DNA]</scope>
    <source>
        <strain evidence="6 7">D5</strain>
    </source>
</reference>
<dbReference type="SUPFAM" id="SSF55120">
    <property type="entry name" value="Pseudouridine synthase"/>
    <property type="match status" value="1"/>
</dbReference>
<dbReference type="Gene3D" id="3.10.290.10">
    <property type="entry name" value="RNA-binding S4 domain"/>
    <property type="match status" value="1"/>
</dbReference>
<dbReference type="PANTHER" id="PTHR47683:SF2">
    <property type="entry name" value="RNA-BINDING S4 DOMAIN-CONTAINING PROTEIN"/>
    <property type="match status" value="1"/>
</dbReference>
<dbReference type="AlphaFoldDB" id="A0A0B5AX69"/>
<dbReference type="GO" id="GO:0000455">
    <property type="term" value="P:enzyme-directed rRNA pseudouridine synthesis"/>
    <property type="evidence" value="ECO:0007669"/>
    <property type="project" value="UniProtKB-ARBA"/>
</dbReference>
<dbReference type="GO" id="GO:0120159">
    <property type="term" value="F:rRNA pseudouridine synthase activity"/>
    <property type="evidence" value="ECO:0007669"/>
    <property type="project" value="UniProtKB-ARBA"/>
</dbReference>
<dbReference type="InterPro" id="IPR050343">
    <property type="entry name" value="RsuA_PseudoU_synthase"/>
</dbReference>
<dbReference type="BioCyc" id="JESP1508404:G14D9-12583-MONOMER"/>
<dbReference type="InterPro" id="IPR020103">
    <property type="entry name" value="PsdUridine_synth_cat_dom_sf"/>
</dbReference>
<keyword evidence="2 4" id="KW-0413">Isomerase</keyword>
<dbReference type="Gene3D" id="3.30.70.580">
    <property type="entry name" value="Pseudouridine synthase I, catalytic domain, N-terminal subdomain"/>
    <property type="match status" value="1"/>
</dbReference>
<dbReference type="InterPro" id="IPR000748">
    <property type="entry name" value="PsdUridine_synth_RsuA/RluB/E/F"/>
</dbReference>
<dbReference type="OrthoDB" id="9807213at2"/>
<keyword evidence="3" id="KW-0694">RNA-binding</keyword>
<dbReference type="SUPFAM" id="SSF55174">
    <property type="entry name" value="Alpha-L RNA-binding motif"/>
    <property type="match status" value="1"/>
</dbReference>
<dbReference type="InterPro" id="IPR020094">
    <property type="entry name" value="TruA/RsuA/RluB/E/F_N"/>
</dbReference>
<comment type="similarity">
    <text evidence="1 4">Belongs to the pseudouridine synthase RsuA family.</text>
</comment>
<dbReference type="Gene3D" id="3.30.70.1560">
    <property type="entry name" value="Alpha-L RNA-binding motif"/>
    <property type="match status" value="1"/>
</dbReference>
<dbReference type="Pfam" id="PF00849">
    <property type="entry name" value="PseudoU_synth_2"/>
    <property type="match status" value="1"/>
</dbReference>
<evidence type="ECO:0000256" key="2">
    <source>
        <dbReference type="ARBA" id="ARBA00023235"/>
    </source>
</evidence>
<dbReference type="KEGG" id="jeo:JMA_33020"/>
<accession>A0A0B5AX69</accession>
<dbReference type="Proteomes" id="UP000031449">
    <property type="component" value="Chromosome"/>
</dbReference>
<dbReference type="EMBL" id="CP009416">
    <property type="protein sequence ID" value="AJD92619.1"/>
    <property type="molecule type" value="Genomic_DNA"/>
</dbReference>
<protein>
    <recommendedName>
        <fullName evidence="4">Pseudouridine synthase</fullName>
        <ecNumber evidence="4">5.4.99.-</ecNumber>
    </recommendedName>
</protein>
<dbReference type="STRING" id="1508404.JMA_33020"/>
<dbReference type="GO" id="GO:0003723">
    <property type="term" value="F:RNA binding"/>
    <property type="evidence" value="ECO:0007669"/>
    <property type="project" value="UniProtKB-KW"/>
</dbReference>
<dbReference type="NCBIfam" id="TIGR00093">
    <property type="entry name" value="pseudouridine synthase"/>
    <property type="match status" value="1"/>
</dbReference>
<dbReference type="PANTHER" id="PTHR47683">
    <property type="entry name" value="PSEUDOURIDINE SYNTHASE FAMILY PROTEIN-RELATED"/>
    <property type="match status" value="1"/>
</dbReference>
<dbReference type="InterPro" id="IPR018496">
    <property type="entry name" value="PsdUridine_synth_RsuA/RluB_CS"/>
</dbReference>
<evidence type="ECO:0000259" key="5">
    <source>
        <dbReference type="SMART" id="SM00363"/>
    </source>
</evidence>
<dbReference type="EC" id="5.4.99.-" evidence="4"/>
<dbReference type="PROSITE" id="PS01149">
    <property type="entry name" value="PSI_RSU"/>
    <property type="match status" value="1"/>
</dbReference>
<dbReference type="PROSITE" id="PS50889">
    <property type="entry name" value="S4"/>
    <property type="match status" value="1"/>
</dbReference>
<name>A0A0B5AX69_9BACL</name>
<sequence>MQHIQTVLAKSGAYSRRETGRMIEQKRVTVNGVTCTHSTEVLPEDEILIDGKPLPEPAERIYLAFHKPAGITCTAQQKVEGNLVDYLNFNTRIFAVGRLDKASTGLLLLTNDGSIVNPLMKEAADKEKEYLVETKRPVSDEMIAKMRAGGLLIKGKAASPAFAEKTGEYTFRIILKQGLNRQIRRMCSAFGNHVTSLKRVRISHIHLGSLPAGEWRHLNLEEIHLLKVGVNDQN</sequence>
<evidence type="ECO:0000313" key="6">
    <source>
        <dbReference type="EMBL" id="AJD92619.1"/>
    </source>
</evidence>
<evidence type="ECO:0000313" key="7">
    <source>
        <dbReference type="Proteomes" id="UP000031449"/>
    </source>
</evidence>
<dbReference type="SMART" id="SM00363">
    <property type="entry name" value="S4"/>
    <property type="match status" value="1"/>
</dbReference>
<evidence type="ECO:0000256" key="4">
    <source>
        <dbReference type="RuleBase" id="RU003887"/>
    </source>
</evidence>
<dbReference type="CDD" id="cd00165">
    <property type="entry name" value="S4"/>
    <property type="match status" value="1"/>
</dbReference>
<dbReference type="InterPro" id="IPR002942">
    <property type="entry name" value="S4_RNA-bd"/>
</dbReference>